<dbReference type="InterPro" id="IPR038330">
    <property type="entry name" value="TspO/MBR-related_sf"/>
</dbReference>
<evidence type="ECO:0000256" key="4">
    <source>
        <dbReference type="ARBA" id="ARBA00022989"/>
    </source>
</evidence>
<evidence type="ECO:0008006" key="8">
    <source>
        <dbReference type="Google" id="ProtNLM"/>
    </source>
</evidence>
<dbReference type="GO" id="GO:0033013">
    <property type="term" value="P:tetrapyrrole metabolic process"/>
    <property type="evidence" value="ECO:0007669"/>
    <property type="project" value="UniProtKB-ARBA"/>
</dbReference>
<protein>
    <recommendedName>
        <fullName evidence="8">TspO/MBR family protein</fullName>
    </recommendedName>
</protein>
<dbReference type="GO" id="GO:0016020">
    <property type="term" value="C:membrane"/>
    <property type="evidence" value="ECO:0007669"/>
    <property type="project" value="UniProtKB-SubCell"/>
</dbReference>
<proteinExistence type="inferred from homology"/>
<evidence type="ECO:0000313" key="7">
    <source>
        <dbReference type="EMBL" id="QHT17749.1"/>
    </source>
</evidence>
<feature type="transmembrane region" description="Helical" evidence="6">
    <location>
        <begin position="6"/>
        <end position="26"/>
    </location>
</feature>
<feature type="transmembrane region" description="Helical" evidence="6">
    <location>
        <begin position="121"/>
        <end position="144"/>
    </location>
</feature>
<keyword evidence="4 6" id="KW-1133">Transmembrane helix</keyword>
<feature type="transmembrane region" description="Helical" evidence="6">
    <location>
        <begin position="65"/>
        <end position="88"/>
    </location>
</feature>
<keyword evidence="5 6" id="KW-0472">Membrane</keyword>
<evidence type="ECO:0000256" key="2">
    <source>
        <dbReference type="ARBA" id="ARBA00007524"/>
    </source>
</evidence>
<evidence type="ECO:0000256" key="5">
    <source>
        <dbReference type="ARBA" id="ARBA00023136"/>
    </source>
</evidence>
<reference evidence="7" key="1">
    <citation type="journal article" date="2020" name="Nature">
        <title>Giant virus diversity and host interactions through global metagenomics.</title>
        <authorList>
            <person name="Schulz F."/>
            <person name="Roux S."/>
            <person name="Paez-Espino D."/>
            <person name="Jungbluth S."/>
            <person name="Walsh D.A."/>
            <person name="Denef V.J."/>
            <person name="McMahon K.D."/>
            <person name="Konstantinidis K.T."/>
            <person name="Eloe-Fadrosh E.A."/>
            <person name="Kyrpides N.C."/>
            <person name="Woyke T."/>
        </authorList>
    </citation>
    <scope>NUCLEOTIDE SEQUENCE</scope>
    <source>
        <strain evidence="7">GVMAG-M-3300023174-30</strain>
    </source>
</reference>
<dbReference type="CDD" id="cd15904">
    <property type="entry name" value="TSPO_MBR"/>
    <property type="match status" value="1"/>
</dbReference>
<comment type="subcellular location">
    <subcellularLocation>
        <location evidence="1">Membrane</location>
        <topology evidence="1">Multi-pass membrane protein</topology>
    </subcellularLocation>
</comment>
<dbReference type="PANTHER" id="PTHR10057">
    <property type="entry name" value="PERIPHERAL-TYPE BENZODIAZEPINE RECEPTOR"/>
    <property type="match status" value="1"/>
</dbReference>
<evidence type="ECO:0000256" key="3">
    <source>
        <dbReference type="ARBA" id="ARBA00022692"/>
    </source>
</evidence>
<keyword evidence="3 6" id="KW-0812">Transmembrane</keyword>
<feature type="transmembrane region" description="Helical" evidence="6">
    <location>
        <begin position="95"/>
        <end position="115"/>
    </location>
</feature>
<feature type="transmembrane region" description="Helical" evidence="6">
    <location>
        <begin position="38"/>
        <end position="59"/>
    </location>
</feature>
<dbReference type="AlphaFoldDB" id="A0A6C0DPG0"/>
<dbReference type="EMBL" id="MN739643">
    <property type="protein sequence ID" value="QHT17749.1"/>
    <property type="molecule type" value="Genomic_DNA"/>
</dbReference>
<dbReference type="PANTHER" id="PTHR10057:SF0">
    <property type="entry name" value="TRANSLOCATOR PROTEIN"/>
    <property type="match status" value="1"/>
</dbReference>
<name>A0A6C0DPG0_9ZZZZ</name>
<accession>A0A6C0DPG0</accession>
<evidence type="ECO:0000256" key="1">
    <source>
        <dbReference type="ARBA" id="ARBA00004141"/>
    </source>
</evidence>
<dbReference type="Gene3D" id="1.20.1260.100">
    <property type="entry name" value="TspO/MBR protein"/>
    <property type="match status" value="1"/>
</dbReference>
<dbReference type="FunFam" id="1.20.1260.100:FF:000001">
    <property type="entry name" value="translocator protein 2"/>
    <property type="match status" value="1"/>
</dbReference>
<sequence length="145" mass="17302">MEFLIIILPLIIGSLIGFFTKPDKWYRSLKRPLYSPPSYIFSIVWPVLYILIGVSYYLALKDKPLIYWFIPLLHLLINFSFSPVMFTYKRLLEGAAITLLTLMTLIVVMILFYNYQKYISVYLLIPYLLWLIFANYLAWSIYYIN</sequence>
<comment type="similarity">
    <text evidence="2">Belongs to the TspO/BZRP family.</text>
</comment>
<evidence type="ECO:0000256" key="6">
    <source>
        <dbReference type="SAM" id="Phobius"/>
    </source>
</evidence>
<organism evidence="7">
    <name type="scientific">viral metagenome</name>
    <dbReference type="NCBI Taxonomy" id="1070528"/>
    <lineage>
        <taxon>unclassified sequences</taxon>
        <taxon>metagenomes</taxon>
        <taxon>organismal metagenomes</taxon>
    </lineage>
</organism>
<dbReference type="PIRSF" id="PIRSF005859">
    <property type="entry name" value="PBR"/>
    <property type="match status" value="1"/>
</dbReference>
<dbReference type="InterPro" id="IPR004307">
    <property type="entry name" value="TspO_MBR"/>
</dbReference>
<dbReference type="Pfam" id="PF03073">
    <property type="entry name" value="TspO_MBR"/>
    <property type="match status" value="1"/>
</dbReference>